<keyword evidence="1" id="KW-0812">Transmembrane</keyword>
<dbReference type="RefSeq" id="WP_372566172.1">
    <property type="nucleotide sequence ID" value="NZ_JBGOSP010000033.1"/>
</dbReference>
<keyword evidence="1" id="KW-0472">Membrane</keyword>
<evidence type="ECO:0000256" key="1">
    <source>
        <dbReference type="SAM" id="Phobius"/>
    </source>
</evidence>
<name>A0ABV4SUL1_9ACTN</name>
<feature type="transmembrane region" description="Helical" evidence="1">
    <location>
        <begin position="47"/>
        <end position="64"/>
    </location>
</feature>
<evidence type="ECO:0000313" key="2">
    <source>
        <dbReference type="EMBL" id="MFA3842124.1"/>
    </source>
</evidence>
<dbReference type="Proteomes" id="UP001571476">
    <property type="component" value="Unassembled WGS sequence"/>
</dbReference>
<dbReference type="Pfam" id="PF12642">
    <property type="entry name" value="TpcC"/>
    <property type="match status" value="1"/>
</dbReference>
<accession>A0ABV4SUL1</accession>
<evidence type="ECO:0000313" key="3">
    <source>
        <dbReference type="Proteomes" id="UP001571476"/>
    </source>
</evidence>
<dbReference type="EMBL" id="JBGOSP010000033">
    <property type="protein sequence ID" value="MFA3842124.1"/>
    <property type="molecule type" value="Genomic_DNA"/>
</dbReference>
<keyword evidence="3" id="KW-1185">Reference proteome</keyword>
<reference evidence="2 3" key="1">
    <citation type="submission" date="2024-08" db="EMBL/GenBank/DDBJ databases">
        <title>Genome sequence of Streptomyces aureus CACIA-1.46HGO.</title>
        <authorList>
            <person name="Evangelista-Martinez Z."/>
        </authorList>
    </citation>
    <scope>NUCLEOTIDE SEQUENCE [LARGE SCALE GENOMIC DNA]</scope>
    <source>
        <strain evidence="2 3">CACIA-1.46HGO</strain>
    </source>
</reference>
<sequence>MKRRSRKERTRHEVVDVAGQELDEQSGWWTSPSTGSVAVATNLVRRLAWALLISGPLLGGWAIVSQPSTDATPAPVVQSSSGDTTGPGGFAEMYVAAFLRAGEGSQGELAAFYPRAEDLELGGKPDAVQVGQIAAVRVKEVASGRYWSVTVAVRVLEPAAKNTANSTASEQSLIRMRFFQVPVEADRDGGPLAALALPAEISAPTGSAPKAELAYGAPLPAQASDPAVATLTEFFAAYLSGSGELGRYISPGTRLSSVRPAPYRSATVTQVAVENTFQDSDGDGRIGAPAGRERLRLVVDVQAARPDGIARPLSYALTLAGRDGRWEVAALDATPQITLPDLPATPTAAPSNSPAQ</sequence>
<dbReference type="InterPro" id="IPR024735">
    <property type="entry name" value="TcpC"/>
</dbReference>
<comment type="caution">
    <text evidence="2">The sequence shown here is derived from an EMBL/GenBank/DDBJ whole genome shotgun (WGS) entry which is preliminary data.</text>
</comment>
<organism evidence="2 3">
    <name type="scientific">Streptomyces aureus</name>
    <dbReference type="NCBI Taxonomy" id="193461"/>
    <lineage>
        <taxon>Bacteria</taxon>
        <taxon>Bacillati</taxon>
        <taxon>Actinomycetota</taxon>
        <taxon>Actinomycetes</taxon>
        <taxon>Kitasatosporales</taxon>
        <taxon>Streptomycetaceae</taxon>
        <taxon>Streptomyces</taxon>
    </lineage>
</organism>
<proteinExistence type="predicted"/>
<keyword evidence="1" id="KW-1133">Transmembrane helix</keyword>
<protein>
    <submittedName>
        <fullName evidence="2">Conjugal transfer protein</fullName>
    </submittedName>
</protein>
<gene>
    <name evidence="2" type="ORF">ACEG43_39040</name>
</gene>